<organism evidence="2 3">
    <name type="scientific">Heligmosomoides polygyrus</name>
    <name type="common">Parasitic roundworm</name>
    <dbReference type="NCBI Taxonomy" id="6339"/>
    <lineage>
        <taxon>Eukaryota</taxon>
        <taxon>Metazoa</taxon>
        <taxon>Ecdysozoa</taxon>
        <taxon>Nematoda</taxon>
        <taxon>Chromadorea</taxon>
        <taxon>Rhabditida</taxon>
        <taxon>Rhabditina</taxon>
        <taxon>Rhabditomorpha</taxon>
        <taxon>Strongyloidea</taxon>
        <taxon>Heligmosomidae</taxon>
        <taxon>Heligmosomoides</taxon>
    </lineage>
</organism>
<reference evidence="1 2" key="1">
    <citation type="submission" date="2018-11" db="EMBL/GenBank/DDBJ databases">
        <authorList>
            <consortium name="Pathogen Informatics"/>
        </authorList>
    </citation>
    <scope>NUCLEOTIDE SEQUENCE [LARGE SCALE GENOMIC DNA]</scope>
</reference>
<accession>A0A183G379</accession>
<gene>
    <name evidence="1" type="ORF">HPBE_LOCUS15841</name>
</gene>
<keyword evidence="2" id="KW-1185">Reference proteome</keyword>
<name>A0A183G379_HELPZ</name>
<evidence type="ECO:0000313" key="2">
    <source>
        <dbReference type="Proteomes" id="UP000050761"/>
    </source>
</evidence>
<proteinExistence type="predicted"/>
<evidence type="ECO:0000313" key="3">
    <source>
        <dbReference type="WBParaSite" id="HPBE_0001584101-mRNA-1"/>
    </source>
</evidence>
<dbReference type="AlphaFoldDB" id="A0A183G379"/>
<protein>
    <submittedName>
        <fullName evidence="1 3">Uncharacterized protein</fullName>
    </submittedName>
</protein>
<accession>A0A3P8BBC6</accession>
<dbReference type="EMBL" id="UZAH01029073">
    <property type="protein sequence ID" value="VDP04105.1"/>
    <property type="molecule type" value="Genomic_DNA"/>
</dbReference>
<dbReference type="WBParaSite" id="HPBE_0001584101-mRNA-1">
    <property type="protein sequence ID" value="HPBE_0001584101-mRNA-1"/>
    <property type="gene ID" value="HPBE_0001584101"/>
</dbReference>
<dbReference type="Proteomes" id="UP000050761">
    <property type="component" value="Unassembled WGS sequence"/>
</dbReference>
<reference evidence="3" key="2">
    <citation type="submission" date="2019-09" db="UniProtKB">
        <authorList>
            <consortium name="WormBaseParasite"/>
        </authorList>
    </citation>
    <scope>IDENTIFICATION</scope>
</reference>
<sequence>MGQNFEKSCRFDNSLLTVDNTSNLTLLHAKDAENHTQIGEAMRSKYWTLKSVVVLGAMAETRKESFDSGSNALCIECSHNDVLLRSKIQGHAGLEPAPPANRTGMLTPPALLDRTQPPGALAVTRMLR</sequence>
<evidence type="ECO:0000313" key="1">
    <source>
        <dbReference type="EMBL" id="VDP04105.1"/>
    </source>
</evidence>